<comment type="caution">
    <text evidence="1">The sequence shown here is derived from an EMBL/GenBank/DDBJ whole genome shotgun (WGS) entry which is preliminary data.</text>
</comment>
<protein>
    <submittedName>
        <fullName evidence="1">Uncharacterized protein</fullName>
    </submittedName>
</protein>
<accession>A0A0P9ZVG8</accession>
<proteinExistence type="predicted"/>
<dbReference type="AlphaFoldDB" id="A0A0P9ZVG8"/>
<organism evidence="1 2">
    <name type="scientific">Pseudomonas syringae pv. solidagae</name>
    <dbReference type="NCBI Taxonomy" id="264458"/>
    <lineage>
        <taxon>Bacteria</taxon>
        <taxon>Pseudomonadati</taxon>
        <taxon>Pseudomonadota</taxon>
        <taxon>Gammaproteobacteria</taxon>
        <taxon>Pseudomonadales</taxon>
        <taxon>Pseudomonadaceae</taxon>
        <taxon>Pseudomonas</taxon>
        <taxon>Pseudomonas syringae</taxon>
    </lineage>
</organism>
<dbReference type="GO" id="GO:0000287">
    <property type="term" value="F:magnesium ion binding"/>
    <property type="evidence" value="ECO:0007669"/>
    <property type="project" value="InterPro"/>
</dbReference>
<dbReference type="InterPro" id="IPR036614">
    <property type="entry name" value="RusA-like_sf"/>
</dbReference>
<sequence>MSDQKPVTFLVPGEPIGKGRPRMTTINGHARSFTPTKTADYESRIAIAAHEVMAERELLAGPVLMELRIMIPIAASWSKKKTAQALAGQVMPTKKPDADNVLKAICDGINGIVFKDDVQVVNVSLSKRFSATPGVYVRVVPLEALPS</sequence>
<dbReference type="GO" id="GO:0006310">
    <property type="term" value="P:DNA recombination"/>
    <property type="evidence" value="ECO:0007669"/>
    <property type="project" value="InterPro"/>
</dbReference>
<name>A0A0P9ZVG8_PSESX</name>
<dbReference type="SUPFAM" id="SSF103084">
    <property type="entry name" value="Holliday junction resolvase RusA"/>
    <property type="match status" value="1"/>
</dbReference>
<dbReference type="GO" id="GO:0006281">
    <property type="term" value="P:DNA repair"/>
    <property type="evidence" value="ECO:0007669"/>
    <property type="project" value="InterPro"/>
</dbReference>
<dbReference type="InterPro" id="IPR008822">
    <property type="entry name" value="Endonuclease_RusA-like"/>
</dbReference>
<dbReference type="Proteomes" id="UP000268096">
    <property type="component" value="Unassembled WGS sequence"/>
</dbReference>
<evidence type="ECO:0000313" key="2">
    <source>
        <dbReference type="Proteomes" id="UP000268096"/>
    </source>
</evidence>
<gene>
    <name evidence="1" type="ORF">ALP48_00135</name>
</gene>
<dbReference type="Pfam" id="PF05866">
    <property type="entry name" value="RusA"/>
    <property type="match status" value="1"/>
</dbReference>
<dbReference type="RefSeq" id="WP_057458383.1">
    <property type="nucleotide sequence ID" value="NZ_LJRH01000365.1"/>
</dbReference>
<reference evidence="1 2" key="1">
    <citation type="submission" date="2018-08" db="EMBL/GenBank/DDBJ databases">
        <title>Recombination of ecologically and evolutionarily significant loci maintains genetic cohesion in the Pseudomonas syringae species complex.</title>
        <authorList>
            <person name="Dillon M."/>
            <person name="Thakur S."/>
            <person name="Almeida R.N.D."/>
            <person name="Weir B.S."/>
            <person name="Guttman D.S."/>
        </authorList>
    </citation>
    <scope>NUCLEOTIDE SEQUENCE [LARGE SCALE GENOMIC DNA]</scope>
    <source>
        <strain evidence="1 2">ICMP 16926</strain>
    </source>
</reference>
<evidence type="ECO:0000313" key="1">
    <source>
        <dbReference type="EMBL" id="RMT48351.1"/>
    </source>
</evidence>
<dbReference type="EMBL" id="RBTH01000112">
    <property type="protein sequence ID" value="RMT48351.1"/>
    <property type="molecule type" value="Genomic_DNA"/>
</dbReference>
<dbReference type="Gene3D" id="3.30.1330.70">
    <property type="entry name" value="Holliday junction resolvase RusA"/>
    <property type="match status" value="1"/>
</dbReference>